<feature type="chain" id="PRO_5001634154" evidence="2">
    <location>
        <begin position="21"/>
        <end position="103"/>
    </location>
</feature>
<feature type="transmembrane region" description="Helical" evidence="1">
    <location>
        <begin position="82"/>
        <end position="102"/>
    </location>
</feature>
<evidence type="ECO:0000256" key="2">
    <source>
        <dbReference type="SAM" id="SignalP"/>
    </source>
</evidence>
<reference evidence="3 4" key="1">
    <citation type="journal article" date="2013" name="PLoS Genet.">
        <title>Distinctive expansion of potential virulence genes in the genome of the oomycete fish pathogen Saprolegnia parasitica.</title>
        <authorList>
            <person name="Jiang R.H."/>
            <person name="de Bruijn I."/>
            <person name="Haas B.J."/>
            <person name="Belmonte R."/>
            <person name="Lobach L."/>
            <person name="Christie J."/>
            <person name="van den Ackerveken G."/>
            <person name="Bottin A."/>
            <person name="Bulone V."/>
            <person name="Diaz-Moreno S.M."/>
            <person name="Dumas B."/>
            <person name="Fan L."/>
            <person name="Gaulin E."/>
            <person name="Govers F."/>
            <person name="Grenville-Briggs L.J."/>
            <person name="Horner N.R."/>
            <person name="Levin J.Z."/>
            <person name="Mammella M."/>
            <person name="Meijer H.J."/>
            <person name="Morris P."/>
            <person name="Nusbaum C."/>
            <person name="Oome S."/>
            <person name="Phillips A.J."/>
            <person name="van Rooyen D."/>
            <person name="Rzeszutek E."/>
            <person name="Saraiva M."/>
            <person name="Secombes C.J."/>
            <person name="Seidl M.F."/>
            <person name="Snel B."/>
            <person name="Stassen J.H."/>
            <person name="Sykes S."/>
            <person name="Tripathy S."/>
            <person name="van den Berg H."/>
            <person name="Vega-Arreguin J.C."/>
            <person name="Wawra S."/>
            <person name="Young S.K."/>
            <person name="Zeng Q."/>
            <person name="Dieguez-Uribeondo J."/>
            <person name="Russ C."/>
            <person name="Tyler B.M."/>
            <person name="van West P."/>
        </authorList>
    </citation>
    <scope>NUCLEOTIDE SEQUENCE [LARGE SCALE GENOMIC DNA]</scope>
    <source>
        <strain evidence="3 4">CBS 223.65</strain>
    </source>
</reference>
<dbReference type="KEGG" id="spar:SPRG_08166"/>
<keyword evidence="1" id="KW-1133">Transmembrane helix</keyword>
<keyword evidence="2" id="KW-0732">Signal</keyword>
<dbReference type="AlphaFoldDB" id="A0A067C784"/>
<gene>
    <name evidence="3" type="ORF">SPRG_08166</name>
</gene>
<evidence type="ECO:0000313" key="3">
    <source>
        <dbReference type="EMBL" id="KDO26363.1"/>
    </source>
</evidence>
<organism evidence="3 4">
    <name type="scientific">Saprolegnia parasitica (strain CBS 223.65)</name>
    <dbReference type="NCBI Taxonomy" id="695850"/>
    <lineage>
        <taxon>Eukaryota</taxon>
        <taxon>Sar</taxon>
        <taxon>Stramenopiles</taxon>
        <taxon>Oomycota</taxon>
        <taxon>Saprolegniomycetes</taxon>
        <taxon>Saprolegniales</taxon>
        <taxon>Saprolegniaceae</taxon>
        <taxon>Saprolegnia</taxon>
    </lineage>
</organism>
<dbReference type="GeneID" id="24130399"/>
<dbReference type="RefSeq" id="XP_012202801.1">
    <property type="nucleotide sequence ID" value="XM_012347411.1"/>
</dbReference>
<evidence type="ECO:0000313" key="4">
    <source>
        <dbReference type="Proteomes" id="UP000030745"/>
    </source>
</evidence>
<proteinExistence type="predicted"/>
<keyword evidence="4" id="KW-1185">Reference proteome</keyword>
<dbReference type="Proteomes" id="UP000030745">
    <property type="component" value="Unassembled WGS sequence"/>
</dbReference>
<name>A0A067C784_SAPPC</name>
<keyword evidence="1" id="KW-0472">Membrane</keyword>
<feature type="signal peptide" evidence="2">
    <location>
        <begin position="1"/>
        <end position="20"/>
    </location>
</feature>
<keyword evidence="1" id="KW-0812">Transmembrane</keyword>
<dbReference type="VEuPathDB" id="FungiDB:SPRG_08166"/>
<protein>
    <submittedName>
        <fullName evidence="3">Uncharacterized protein</fullName>
    </submittedName>
</protein>
<sequence>MRRRIAAGLCLLAAAGLASASPVLEANVTAVRRGVGRLLISRASNLNGSCCHSLPKLDDEVQEEIAGATEVLQRQLFMAAEHAHKVVGVTAFMCASVLFLYLT</sequence>
<dbReference type="EMBL" id="KK583224">
    <property type="protein sequence ID" value="KDO26363.1"/>
    <property type="molecule type" value="Genomic_DNA"/>
</dbReference>
<accession>A0A067C784</accession>
<evidence type="ECO:0000256" key="1">
    <source>
        <dbReference type="SAM" id="Phobius"/>
    </source>
</evidence>